<evidence type="ECO:0000313" key="1">
    <source>
        <dbReference type="EMBL" id="KAH6935578.1"/>
    </source>
</evidence>
<gene>
    <name evidence="1" type="ORF">HPB50_006847</name>
</gene>
<organism evidence="1 2">
    <name type="scientific">Hyalomma asiaticum</name>
    <name type="common">Tick</name>
    <dbReference type="NCBI Taxonomy" id="266040"/>
    <lineage>
        <taxon>Eukaryota</taxon>
        <taxon>Metazoa</taxon>
        <taxon>Ecdysozoa</taxon>
        <taxon>Arthropoda</taxon>
        <taxon>Chelicerata</taxon>
        <taxon>Arachnida</taxon>
        <taxon>Acari</taxon>
        <taxon>Parasitiformes</taxon>
        <taxon>Ixodida</taxon>
        <taxon>Ixodoidea</taxon>
        <taxon>Ixodidae</taxon>
        <taxon>Hyalomminae</taxon>
        <taxon>Hyalomma</taxon>
    </lineage>
</organism>
<name>A0ACB7SL37_HYAAI</name>
<proteinExistence type="predicted"/>
<reference evidence="1" key="1">
    <citation type="submission" date="2020-05" db="EMBL/GenBank/DDBJ databases">
        <title>Large-scale comparative analyses of tick genomes elucidate their genetic diversity and vector capacities.</title>
        <authorList>
            <person name="Jia N."/>
            <person name="Wang J."/>
            <person name="Shi W."/>
            <person name="Du L."/>
            <person name="Sun Y."/>
            <person name="Zhan W."/>
            <person name="Jiang J."/>
            <person name="Wang Q."/>
            <person name="Zhang B."/>
            <person name="Ji P."/>
            <person name="Sakyi L.B."/>
            <person name="Cui X."/>
            <person name="Yuan T."/>
            <person name="Jiang B."/>
            <person name="Yang W."/>
            <person name="Lam T.T.-Y."/>
            <person name="Chang Q."/>
            <person name="Ding S."/>
            <person name="Wang X."/>
            <person name="Zhu J."/>
            <person name="Ruan X."/>
            <person name="Zhao L."/>
            <person name="Wei J."/>
            <person name="Que T."/>
            <person name="Du C."/>
            <person name="Cheng J."/>
            <person name="Dai P."/>
            <person name="Han X."/>
            <person name="Huang E."/>
            <person name="Gao Y."/>
            <person name="Liu J."/>
            <person name="Shao H."/>
            <person name="Ye R."/>
            <person name="Li L."/>
            <person name="Wei W."/>
            <person name="Wang X."/>
            <person name="Wang C."/>
            <person name="Yang T."/>
            <person name="Huo Q."/>
            <person name="Li W."/>
            <person name="Guo W."/>
            <person name="Chen H."/>
            <person name="Zhou L."/>
            <person name="Ni X."/>
            <person name="Tian J."/>
            <person name="Zhou Y."/>
            <person name="Sheng Y."/>
            <person name="Liu T."/>
            <person name="Pan Y."/>
            <person name="Xia L."/>
            <person name="Li J."/>
            <person name="Zhao F."/>
            <person name="Cao W."/>
        </authorList>
    </citation>
    <scope>NUCLEOTIDE SEQUENCE</scope>
    <source>
        <strain evidence="1">Hyas-2018</strain>
    </source>
</reference>
<comment type="caution">
    <text evidence="1">The sequence shown here is derived from an EMBL/GenBank/DDBJ whole genome shotgun (WGS) entry which is preliminary data.</text>
</comment>
<accession>A0ACB7SL37</accession>
<evidence type="ECO:0000313" key="2">
    <source>
        <dbReference type="Proteomes" id="UP000821845"/>
    </source>
</evidence>
<dbReference type="EMBL" id="CM023483">
    <property type="protein sequence ID" value="KAH6935578.1"/>
    <property type="molecule type" value="Genomic_DNA"/>
</dbReference>
<protein>
    <submittedName>
        <fullName evidence="1">Uncharacterized protein</fullName>
    </submittedName>
</protein>
<keyword evidence="2" id="KW-1185">Reference proteome</keyword>
<sequence>MSHMQEANGALQDYLAQQCQRFHCKVAFVGSGKNRFQIEVPDSCARLVDSSYQLQGQRKGYRRYYTEEVKRLAAELARAEEAQETALKDIMRRIFENFDRRRSHWQAAVQSLALLDCLLSLAHYSGSLPDTSCTPRFLPHQSQPCLLVKAGRHPCLLEHLGAASLIPNDLSLGGAKDPVLTIITGPNMGGKSTLMRQAGLLVIIAHMVTHYFSDSLLLL</sequence>
<dbReference type="Proteomes" id="UP000821845">
    <property type="component" value="Chromosome 3"/>
</dbReference>